<dbReference type="RefSeq" id="WP_311706413.1">
    <property type="nucleotide sequence ID" value="NZ_JAVREL010000013.1"/>
</dbReference>
<sequence length="687" mass="70613">MTVTATGTWHPGLPPGDGAGPPPPALPLYPAVRDYAALCEALAAGGFRHAAEALLAPATAESAYRAAVLGPGGPAAGGFLILDGLWLPPERGSGMRHADAVLCREAAARWRKAGDQRADAAGAVLDRLGALADADPMAVRRLVLYQLSCLLADAEGGPTAAAAVALGVADGEAPVLAAAVAAGFPAAGAAREAAELITDAWEERRLRAAADLARALPPGPADPGLARLLTTLRTELAAVDREVEEAAALAAAGSHRAAATGCLRALRRAADDPAALEGLLTAAVRAGDLGEQPLITAAVTDGTVRLTWPAPRRPVPVQVVRFFEDEPNGATEVPLAAGGTAALDADPPTGRPVRYAVLPRDGDRVAGTARASARVLVTPEVTGAGARAVPGGLALTWRAHPSATAFRAWRVTADGDTEVPCGATGLTDRPLPPGAHVYRVSCGYPGRAEGEWAWSDGERITGTAEDWPDQVPEVAVHPAGPDGRVTLSWPAPERGEARLVVWRGRPPAPGDDLSAALGRLSAVSGDGPGGRTATVLPPPHGALRLTAVSVLGERAVAGPSVLLERPGEIEGLTARRLAPGRAEVAFRWPEPAVLVLVAWEGAGGRRERRVSRSQHRAGPVEIPVGRGEQVISAAPVARPDATLAFGTAVATRLPALPLPRLALHHARRAVELARRAASRARRPIARP</sequence>
<evidence type="ECO:0000256" key="1">
    <source>
        <dbReference type="SAM" id="MobiDB-lite"/>
    </source>
</evidence>
<gene>
    <name evidence="2" type="ORF">RM590_22170</name>
</gene>
<protein>
    <submittedName>
        <fullName evidence="2">Uncharacterized protein</fullName>
    </submittedName>
</protein>
<proteinExistence type="predicted"/>
<reference evidence="3" key="1">
    <citation type="submission" date="2023-07" db="EMBL/GenBank/DDBJ databases">
        <title>30 novel species of actinomycetes from the DSMZ collection.</title>
        <authorList>
            <person name="Nouioui I."/>
        </authorList>
    </citation>
    <scope>NUCLEOTIDE SEQUENCE [LARGE SCALE GENOMIC DNA]</scope>
    <source>
        <strain evidence="3">DSM 44938</strain>
    </source>
</reference>
<dbReference type="EMBL" id="JAVREL010000013">
    <property type="protein sequence ID" value="MDT0345289.1"/>
    <property type="molecule type" value="Genomic_DNA"/>
</dbReference>
<comment type="caution">
    <text evidence="2">The sequence shown here is derived from an EMBL/GenBank/DDBJ whole genome shotgun (WGS) entry which is preliminary data.</text>
</comment>
<evidence type="ECO:0000313" key="2">
    <source>
        <dbReference type="EMBL" id="MDT0345289.1"/>
    </source>
</evidence>
<keyword evidence="3" id="KW-1185">Reference proteome</keyword>
<evidence type="ECO:0000313" key="3">
    <source>
        <dbReference type="Proteomes" id="UP001183246"/>
    </source>
</evidence>
<feature type="region of interest" description="Disordered" evidence="1">
    <location>
        <begin position="1"/>
        <end position="24"/>
    </location>
</feature>
<name>A0ABU2MUI8_9ACTN</name>
<dbReference type="Proteomes" id="UP001183246">
    <property type="component" value="Unassembled WGS sequence"/>
</dbReference>
<accession>A0ABU2MUI8</accession>
<organism evidence="2 3">
    <name type="scientific">Streptomyces litchfieldiae</name>
    <dbReference type="NCBI Taxonomy" id="3075543"/>
    <lineage>
        <taxon>Bacteria</taxon>
        <taxon>Bacillati</taxon>
        <taxon>Actinomycetota</taxon>
        <taxon>Actinomycetes</taxon>
        <taxon>Kitasatosporales</taxon>
        <taxon>Streptomycetaceae</taxon>
        <taxon>Streptomyces</taxon>
    </lineage>
</organism>